<feature type="domain" description="GAF" evidence="1">
    <location>
        <begin position="21"/>
        <end position="138"/>
    </location>
</feature>
<dbReference type="EMBL" id="CP159837">
    <property type="protein sequence ID" value="XCM36625.1"/>
    <property type="molecule type" value="Genomic_DNA"/>
</dbReference>
<proteinExistence type="predicted"/>
<dbReference type="Pfam" id="PF01590">
    <property type="entry name" value="GAF"/>
    <property type="match status" value="1"/>
</dbReference>
<evidence type="ECO:0000259" key="1">
    <source>
        <dbReference type="Pfam" id="PF01590"/>
    </source>
</evidence>
<dbReference type="AlphaFoldDB" id="A0AAU8JCZ0"/>
<gene>
    <name evidence="2" type="ORF">ABWT76_005398</name>
</gene>
<reference evidence="2" key="1">
    <citation type="submission" date="2024-07" db="EMBL/GenBank/DDBJ databases">
        <authorList>
            <person name="Kim Y.J."/>
            <person name="Jeong J.Y."/>
        </authorList>
    </citation>
    <scope>NUCLEOTIDE SEQUENCE</scope>
    <source>
        <strain evidence="2">GIHE-MW2</strain>
    </source>
</reference>
<organism evidence="2">
    <name type="scientific">Planktothricoides raciborskii GIHE-MW2</name>
    <dbReference type="NCBI Taxonomy" id="2792601"/>
    <lineage>
        <taxon>Bacteria</taxon>
        <taxon>Bacillati</taxon>
        <taxon>Cyanobacteriota</taxon>
        <taxon>Cyanophyceae</taxon>
        <taxon>Oscillatoriophycideae</taxon>
        <taxon>Oscillatoriales</taxon>
        <taxon>Oscillatoriaceae</taxon>
        <taxon>Planktothricoides</taxon>
    </lineage>
</organism>
<dbReference type="SUPFAM" id="SSF55781">
    <property type="entry name" value="GAF domain-like"/>
    <property type="match status" value="1"/>
</dbReference>
<dbReference type="Gene3D" id="3.30.450.40">
    <property type="match status" value="1"/>
</dbReference>
<accession>A0AAU8JCZ0</accession>
<protein>
    <submittedName>
        <fullName evidence="2">GAF domain-containing protein</fullName>
    </submittedName>
</protein>
<dbReference type="InterPro" id="IPR003018">
    <property type="entry name" value="GAF"/>
</dbReference>
<sequence length="138" mass="15394">MVLDLLSAIKASQALSGEIYLNQLLAKLMQICQENAGAQKCTIILPQENDWAIATLSVLDSPTEQTNLPQLNWITLGETQEIPATVIRYVQRTEETLILENASLDPTFAADPYIMEQKPKSILCMPFRNLSEIVGLLY</sequence>
<evidence type="ECO:0000313" key="2">
    <source>
        <dbReference type="EMBL" id="XCM36625.1"/>
    </source>
</evidence>
<name>A0AAU8JCZ0_9CYAN</name>
<dbReference type="RefSeq" id="WP_190880533.1">
    <property type="nucleotide sequence ID" value="NZ_CP159837.1"/>
</dbReference>
<dbReference type="InterPro" id="IPR029016">
    <property type="entry name" value="GAF-like_dom_sf"/>
</dbReference>